<dbReference type="PATRIC" id="fig|1423810.4.peg.759"/>
<keyword evidence="1" id="KW-1133">Transmembrane helix</keyword>
<name>A0A0R2C560_9LACO</name>
<evidence type="ECO:0008006" key="4">
    <source>
        <dbReference type="Google" id="ProtNLM"/>
    </source>
</evidence>
<evidence type="ECO:0000313" key="3">
    <source>
        <dbReference type="Proteomes" id="UP000051789"/>
    </source>
</evidence>
<proteinExistence type="predicted"/>
<dbReference type="AlphaFoldDB" id="A0A0R2C560"/>
<protein>
    <recommendedName>
        <fullName evidence="4">SHOCT domain-containing protein</fullName>
    </recommendedName>
</protein>
<dbReference type="InterPro" id="IPR035287">
    <property type="entry name" value="DUF5362"/>
</dbReference>
<sequence length="157" mass="17173">MIKDTEGEIMRNPNLQTAKTLSYVGAIWAIVVGALCTLTIIGAIVGVPMIIGGSLLLKFHNASDEAFVAQRGSMLAWGIFFLIFTIVGGVLELVAYVMAGSADTEEFRQAATQRRQQATSDFDDLERASEMKAKGILSADEYEAVKDRILHQHHDQD</sequence>
<dbReference type="STRING" id="1423810.FD19_GL000744"/>
<keyword evidence="1" id="KW-0472">Membrane</keyword>
<dbReference type="EMBL" id="AYZK01000010">
    <property type="protein sequence ID" value="KRM86416.1"/>
    <property type="molecule type" value="Genomic_DNA"/>
</dbReference>
<organism evidence="2 3">
    <name type="scientific">Lacticaseibacillus thailandensis DSM 22698 = JCM 13996</name>
    <dbReference type="NCBI Taxonomy" id="1423810"/>
    <lineage>
        <taxon>Bacteria</taxon>
        <taxon>Bacillati</taxon>
        <taxon>Bacillota</taxon>
        <taxon>Bacilli</taxon>
        <taxon>Lactobacillales</taxon>
        <taxon>Lactobacillaceae</taxon>
        <taxon>Lacticaseibacillus</taxon>
    </lineage>
</organism>
<keyword evidence="1" id="KW-0812">Transmembrane</keyword>
<keyword evidence="3" id="KW-1185">Reference proteome</keyword>
<feature type="transmembrane region" description="Helical" evidence="1">
    <location>
        <begin position="74"/>
        <end position="99"/>
    </location>
</feature>
<reference evidence="2 3" key="1">
    <citation type="journal article" date="2015" name="Genome Announc.">
        <title>Expanding the biotechnology potential of lactobacilli through comparative genomics of 213 strains and associated genera.</title>
        <authorList>
            <person name="Sun Z."/>
            <person name="Harris H.M."/>
            <person name="McCann A."/>
            <person name="Guo C."/>
            <person name="Argimon S."/>
            <person name="Zhang W."/>
            <person name="Yang X."/>
            <person name="Jeffery I.B."/>
            <person name="Cooney J.C."/>
            <person name="Kagawa T.F."/>
            <person name="Liu W."/>
            <person name="Song Y."/>
            <person name="Salvetti E."/>
            <person name="Wrobel A."/>
            <person name="Rasinkangas P."/>
            <person name="Parkhill J."/>
            <person name="Rea M.C."/>
            <person name="O'Sullivan O."/>
            <person name="Ritari J."/>
            <person name="Douillard F.P."/>
            <person name="Paul Ross R."/>
            <person name="Yang R."/>
            <person name="Briner A.E."/>
            <person name="Felis G.E."/>
            <person name="de Vos W.M."/>
            <person name="Barrangou R."/>
            <person name="Klaenhammer T.R."/>
            <person name="Caufield P.W."/>
            <person name="Cui Y."/>
            <person name="Zhang H."/>
            <person name="O'Toole P.W."/>
        </authorList>
    </citation>
    <scope>NUCLEOTIDE SEQUENCE [LARGE SCALE GENOMIC DNA]</scope>
    <source>
        <strain evidence="2 3">DSM 22698</strain>
    </source>
</reference>
<feature type="transmembrane region" description="Helical" evidence="1">
    <location>
        <begin position="21"/>
        <end position="54"/>
    </location>
</feature>
<dbReference type="Pfam" id="PF17319">
    <property type="entry name" value="DUF5362"/>
    <property type="match status" value="1"/>
</dbReference>
<gene>
    <name evidence="2" type="ORF">FD19_GL000744</name>
</gene>
<accession>A0A0R2C560</accession>
<dbReference type="Proteomes" id="UP000051789">
    <property type="component" value="Unassembled WGS sequence"/>
</dbReference>
<comment type="caution">
    <text evidence="2">The sequence shown here is derived from an EMBL/GenBank/DDBJ whole genome shotgun (WGS) entry which is preliminary data.</text>
</comment>
<evidence type="ECO:0000313" key="2">
    <source>
        <dbReference type="EMBL" id="KRM86416.1"/>
    </source>
</evidence>
<evidence type="ECO:0000256" key="1">
    <source>
        <dbReference type="SAM" id="Phobius"/>
    </source>
</evidence>